<proteinExistence type="predicted"/>
<organism evidence="2">
    <name type="scientific">Spongospora subterranea</name>
    <dbReference type="NCBI Taxonomy" id="70186"/>
    <lineage>
        <taxon>Eukaryota</taxon>
        <taxon>Sar</taxon>
        <taxon>Rhizaria</taxon>
        <taxon>Endomyxa</taxon>
        <taxon>Phytomyxea</taxon>
        <taxon>Plasmodiophorida</taxon>
        <taxon>Plasmodiophoridae</taxon>
        <taxon>Spongospora</taxon>
    </lineage>
</organism>
<sequence>LNYRTCSTVCHLPKKVQMGATIVGICIWAVVVSVLEGIPLGALRSGVLGGPAIGQFGLGPPPSYSSEVTTINGPGRSHRSIKHGASSHEEITVDDRFPVESTTIVNDVHNPLLRGRPYIGPGVMGLPPPTVVMHGPGPGPVRPRRPSVAFDGPLIKPGLLL</sequence>
<dbReference type="EMBL" id="HACM01011682">
    <property type="protein sequence ID" value="CRZ12124.1"/>
    <property type="molecule type" value="Transcribed_RNA"/>
</dbReference>
<protein>
    <submittedName>
        <fullName evidence="2">Uncharacterized protein</fullName>
    </submittedName>
</protein>
<feature type="non-terminal residue" evidence="2">
    <location>
        <position position="1"/>
    </location>
</feature>
<name>A0A0H5RTQ6_9EUKA</name>
<feature type="transmembrane region" description="Helical" evidence="1">
    <location>
        <begin position="16"/>
        <end position="35"/>
    </location>
</feature>
<accession>A0A0H5RTQ6</accession>
<reference evidence="2" key="1">
    <citation type="submission" date="2015-04" db="EMBL/GenBank/DDBJ databases">
        <title>The genome sequence of the plant pathogenic Rhizarian Plasmodiophora brassicae reveals insights in its biotrophic life cycle and the origin of chitin synthesis.</title>
        <authorList>
            <person name="Schwelm A."/>
            <person name="Fogelqvist J."/>
            <person name="Knaust A."/>
            <person name="Julke S."/>
            <person name="Lilja T."/>
            <person name="Dhandapani V."/>
            <person name="Bonilla-Rosso G."/>
            <person name="Karlsson M."/>
            <person name="Shevchenko A."/>
            <person name="Choi S.R."/>
            <person name="Kim H.G."/>
            <person name="Park J.Y."/>
            <person name="Lim Y.P."/>
            <person name="Ludwig-Muller J."/>
            <person name="Dixelius C."/>
        </authorList>
    </citation>
    <scope>NUCLEOTIDE SEQUENCE</scope>
    <source>
        <tissue evidence="2">Potato root galls</tissue>
    </source>
</reference>
<evidence type="ECO:0000256" key="1">
    <source>
        <dbReference type="SAM" id="Phobius"/>
    </source>
</evidence>
<keyword evidence="1" id="KW-0472">Membrane</keyword>
<keyword evidence="1" id="KW-1133">Transmembrane helix</keyword>
<dbReference type="AlphaFoldDB" id="A0A0H5RTQ6"/>
<evidence type="ECO:0000313" key="2">
    <source>
        <dbReference type="EMBL" id="CRZ12124.1"/>
    </source>
</evidence>
<keyword evidence="1" id="KW-0812">Transmembrane</keyword>